<proteinExistence type="inferred from homology"/>
<sequence>MTSNSPYTPEPGFTLSPEEIEQLPYRPGVGVVLFNGDGQVFTAQRSDMVSDAWQMPQGGIDPDEDPKAAMFRELEEETGVVNAEILAESRHWLSYDLPHDLVPKMWRGRYRGQTQKWYALRFLGEEREIDIGGPHAEFSNWTWRPLSEVPQLIVPFKRALYDQVVAEFGHLEDLVRKGVA</sequence>
<feature type="domain" description="Nudix hydrolase" evidence="5">
    <location>
        <begin position="24"/>
        <end position="166"/>
    </location>
</feature>
<dbReference type="SUPFAM" id="SSF55811">
    <property type="entry name" value="Nudix"/>
    <property type="match status" value="1"/>
</dbReference>
<comment type="caution">
    <text evidence="6">The sequence shown here is derived from an EMBL/GenBank/DDBJ whole genome shotgun (WGS) entry which is preliminary data.</text>
</comment>
<evidence type="ECO:0000313" key="7">
    <source>
        <dbReference type="Proteomes" id="UP001595799"/>
    </source>
</evidence>
<dbReference type="PROSITE" id="PS51462">
    <property type="entry name" value="NUDIX"/>
    <property type="match status" value="1"/>
</dbReference>
<dbReference type="InterPro" id="IPR015797">
    <property type="entry name" value="NUDIX_hydrolase-like_dom_sf"/>
</dbReference>
<dbReference type="EC" id="3.6.1.-" evidence="4"/>
<feature type="short sequence motif" description="Nudix box" evidence="4">
    <location>
        <begin position="58"/>
        <end position="79"/>
    </location>
</feature>
<dbReference type="InterPro" id="IPR020084">
    <property type="entry name" value="NUDIX_hydrolase_CS"/>
</dbReference>
<keyword evidence="3 4" id="KW-0378">Hydrolase</keyword>
<dbReference type="PANTHER" id="PTHR11839:SF22">
    <property type="entry name" value="NUDIX HYDROLASE 26, CHLOROPLASTIC"/>
    <property type="match status" value="1"/>
</dbReference>
<evidence type="ECO:0000256" key="4">
    <source>
        <dbReference type="HAMAP-Rule" id="MF_00298"/>
    </source>
</evidence>
<name>A0ABV8UGV3_9PROT</name>
<organism evidence="6 7">
    <name type="scientific">Fodinicurvata halophila</name>
    <dbReference type="NCBI Taxonomy" id="1419723"/>
    <lineage>
        <taxon>Bacteria</taxon>
        <taxon>Pseudomonadati</taxon>
        <taxon>Pseudomonadota</taxon>
        <taxon>Alphaproteobacteria</taxon>
        <taxon>Rhodospirillales</taxon>
        <taxon>Rhodovibrionaceae</taxon>
        <taxon>Fodinicurvata</taxon>
    </lineage>
</organism>
<comment type="cofactor">
    <cofactor evidence="1">
        <name>Mn(2+)</name>
        <dbReference type="ChEBI" id="CHEBI:29035"/>
    </cofactor>
</comment>
<dbReference type="NCBIfam" id="NF001938">
    <property type="entry name" value="PRK00714.1-5"/>
    <property type="match status" value="1"/>
</dbReference>
<dbReference type="PANTHER" id="PTHR11839">
    <property type="entry name" value="UDP/ADP-SUGAR PYROPHOSPHATASE"/>
    <property type="match status" value="1"/>
</dbReference>
<comment type="cofactor">
    <cofactor evidence="4">
        <name>a divalent metal cation</name>
        <dbReference type="ChEBI" id="CHEBI:60240"/>
    </cofactor>
</comment>
<evidence type="ECO:0000259" key="5">
    <source>
        <dbReference type="PROSITE" id="PS51462"/>
    </source>
</evidence>
<dbReference type="InterPro" id="IPR020476">
    <property type="entry name" value="Nudix_hydrolase"/>
</dbReference>
<keyword evidence="7" id="KW-1185">Reference proteome</keyword>
<evidence type="ECO:0000256" key="3">
    <source>
        <dbReference type="ARBA" id="ARBA00022801"/>
    </source>
</evidence>
<dbReference type="RefSeq" id="WP_382420847.1">
    <property type="nucleotide sequence ID" value="NZ_JBHSCW010000001.1"/>
</dbReference>
<dbReference type="NCBIfam" id="NF001936">
    <property type="entry name" value="PRK00714.1-3"/>
    <property type="match status" value="1"/>
</dbReference>
<dbReference type="CDD" id="cd03671">
    <property type="entry name" value="NUDIX_Ap4A_hydrolase_plant_like"/>
    <property type="match status" value="1"/>
</dbReference>
<dbReference type="Pfam" id="PF00293">
    <property type="entry name" value="NUDIX"/>
    <property type="match status" value="1"/>
</dbReference>
<dbReference type="InterPro" id="IPR022927">
    <property type="entry name" value="RppH"/>
</dbReference>
<dbReference type="Proteomes" id="UP001595799">
    <property type="component" value="Unassembled WGS sequence"/>
</dbReference>
<evidence type="ECO:0000313" key="6">
    <source>
        <dbReference type="EMBL" id="MFC4350512.1"/>
    </source>
</evidence>
<dbReference type="PRINTS" id="PR00502">
    <property type="entry name" value="NUDIXFAMILY"/>
</dbReference>
<dbReference type="InterPro" id="IPR000086">
    <property type="entry name" value="NUDIX_hydrolase_dom"/>
</dbReference>
<dbReference type="EMBL" id="JBHSCW010000001">
    <property type="protein sequence ID" value="MFC4350512.1"/>
    <property type="molecule type" value="Genomic_DNA"/>
</dbReference>
<comment type="similarity">
    <text evidence="4">Belongs to the Nudix hydrolase family. RppH subfamily.</text>
</comment>
<dbReference type="GO" id="GO:0016787">
    <property type="term" value="F:hydrolase activity"/>
    <property type="evidence" value="ECO:0007669"/>
    <property type="project" value="UniProtKB-KW"/>
</dbReference>
<evidence type="ECO:0000256" key="2">
    <source>
        <dbReference type="ARBA" id="ARBA00001946"/>
    </source>
</evidence>
<comment type="cofactor">
    <cofactor evidence="2">
        <name>Mg(2+)</name>
        <dbReference type="ChEBI" id="CHEBI:18420"/>
    </cofactor>
</comment>
<gene>
    <name evidence="4" type="primary">rppH</name>
    <name evidence="4" type="synonym">nudH</name>
    <name evidence="6" type="ORF">ACFOW6_03020</name>
</gene>
<comment type="function">
    <text evidence="4">Accelerates the degradation of transcripts by removing pyrophosphate from the 5'-end of triphosphorylated RNA, leading to a more labile monophosphorylated state that can stimulate subsequent ribonuclease cleavage.</text>
</comment>
<evidence type="ECO:0000256" key="1">
    <source>
        <dbReference type="ARBA" id="ARBA00001936"/>
    </source>
</evidence>
<dbReference type="PROSITE" id="PS00893">
    <property type="entry name" value="NUDIX_BOX"/>
    <property type="match status" value="1"/>
</dbReference>
<dbReference type="Gene3D" id="3.90.79.10">
    <property type="entry name" value="Nucleoside Triphosphate Pyrophosphohydrolase"/>
    <property type="match status" value="1"/>
</dbReference>
<protein>
    <recommendedName>
        <fullName evidence="4">RNA pyrophosphohydrolase</fullName>
        <ecNumber evidence="4">3.6.1.-</ecNumber>
    </recommendedName>
    <alternativeName>
        <fullName evidence="4">(Di)nucleoside polyphosphate hydrolase</fullName>
    </alternativeName>
</protein>
<reference evidence="7" key="1">
    <citation type="journal article" date="2019" name="Int. J. Syst. Evol. Microbiol.">
        <title>The Global Catalogue of Microorganisms (GCM) 10K type strain sequencing project: providing services to taxonomists for standard genome sequencing and annotation.</title>
        <authorList>
            <consortium name="The Broad Institute Genomics Platform"/>
            <consortium name="The Broad Institute Genome Sequencing Center for Infectious Disease"/>
            <person name="Wu L."/>
            <person name="Ma J."/>
        </authorList>
    </citation>
    <scope>NUCLEOTIDE SEQUENCE [LARGE SCALE GENOMIC DNA]</scope>
    <source>
        <strain evidence="7">CECT 8472</strain>
    </source>
</reference>
<accession>A0ABV8UGV3</accession>
<dbReference type="HAMAP" id="MF_00298">
    <property type="entry name" value="Nudix_RppH"/>
    <property type="match status" value="1"/>
</dbReference>